<keyword evidence="4" id="KW-0378">Hydrolase</keyword>
<feature type="domain" description="Glycosyl hydrolase family 92 N-terminal" evidence="3">
    <location>
        <begin position="225"/>
        <end position="443"/>
    </location>
</feature>
<dbReference type="GO" id="GO:0016787">
    <property type="term" value="F:hydrolase activity"/>
    <property type="evidence" value="ECO:0007669"/>
    <property type="project" value="UniProtKB-KW"/>
</dbReference>
<dbReference type="Gene3D" id="1.20.1050.60">
    <property type="entry name" value="alpha-1,2-mannosidase"/>
    <property type="match status" value="1"/>
</dbReference>
<dbReference type="Gene3D" id="2.60.120.260">
    <property type="entry name" value="Galactose-binding domain-like"/>
    <property type="match status" value="1"/>
</dbReference>
<dbReference type="InterPro" id="IPR050883">
    <property type="entry name" value="PNGase"/>
</dbReference>
<dbReference type="InterPro" id="IPR012939">
    <property type="entry name" value="Glyco_hydro_92"/>
</dbReference>
<dbReference type="Proteomes" id="UP001597277">
    <property type="component" value="Unassembled WGS sequence"/>
</dbReference>
<dbReference type="PANTHER" id="PTHR12143">
    <property type="entry name" value="PEPTIDE N-GLYCANASE PNGASE -RELATED"/>
    <property type="match status" value="1"/>
</dbReference>
<dbReference type="Gene3D" id="1.20.1610.10">
    <property type="entry name" value="alpha-1,2-mannosidases domains"/>
    <property type="match status" value="1"/>
</dbReference>
<name>A0ABW4KZ39_9MICO</name>
<reference evidence="5" key="1">
    <citation type="journal article" date="2019" name="Int. J. Syst. Evol. Microbiol.">
        <title>The Global Catalogue of Microorganisms (GCM) 10K type strain sequencing project: providing services to taxonomists for standard genome sequencing and annotation.</title>
        <authorList>
            <consortium name="The Broad Institute Genomics Platform"/>
            <consortium name="The Broad Institute Genome Sequencing Center for Infectious Disease"/>
            <person name="Wu L."/>
            <person name="Ma J."/>
        </authorList>
    </citation>
    <scope>NUCLEOTIDE SEQUENCE [LARGE SCALE GENOMIC DNA]</scope>
    <source>
        <strain evidence="5">JCM 17130</strain>
    </source>
</reference>
<dbReference type="Pfam" id="PF07971">
    <property type="entry name" value="Glyco_hydro_92"/>
    <property type="match status" value="1"/>
</dbReference>
<evidence type="ECO:0000313" key="5">
    <source>
        <dbReference type="Proteomes" id="UP001597277"/>
    </source>
</evidence>
<dbReference type="InterPro" id="IPR005887">
    <property type="entry name" value="GH92_a_mannosidase_put"/>
</dbReference>
<accession>A0ABW4KZ39</accession>
<comment type="caution">
    <text evidence="4">The sequence shown here is derived from an EMBL/GenBank/DDBJ whole genome shotgun (WGS) entry which is preliminary data.</text>
</comment>
<proteinExistence type="predicted"/>
<dbReference type="NCBIfam" id="TIGR01180">
    <property type="entry name" value="aman2_put"/>
    <property type="match status" value="1"/>
</dbReference>
<feature type="region of interest" description="Disordered" evidence="1">
    <location>
        <begin position="952"/>
        <end position="976"/>
    </location>
</feature>
<dbReference type="SUPFAM" id="SSF48208">
    <property type="entry name" value="Six-hairpin glycosidases"/>
    <property type="match status" value="1"/>
</dbReference>
<feature type="domain" description="Glycosyl hydrolase family 92" evidence="2">
    <location>
        <begin position="449"/>
        <end position="951"/>
    </location>
</feature>
<dbReference type="PANTHER" id="PTHR12143:SF43">
    <property type="entry name" value="PUTATIVE-RELATED"/>
    <property type="match status" value="1"/>
</dbReference>
<evidence type="ECO:0000259" key="3">
    <source>
        <dbReference type="Pfam" id="PF17678"/>
    </source>
</evidence>
<dbReference type="InterPro" id="IPR008928">
    <property type="entry name" value="6-hairpin_glycosidase_sf"/>
</dbReference>
<keyword evidence="5" id="KW-1185">Reference proteome</keyword>
<gene>
    <name evidence="4" type="ORF">ACFSE6_01975</name>
</gene>
<dbReference type="RefSeq" id="WP_388002017.1">
    <property type="nucleotide sequence ID" value="NZ_JBHUEE010000001.1"/>
</dbReference>
<dbReference type="Gene3D" id="2.70.98.10">
    <property type="match status" value="1"/>
</dbReference>
<evidence type="ECO:0000259" key="2">
    <source>
        <dbReference type="Pfam" id="PF07971"/>
    </source>
</evidence>
<protein>
    <submittedName>
        <fullName evidence="4">GH92 family glycosyl hydrolase</fullName>
    </submittedName>
</protein>
<dbReference type="InterPro" id="IPR014718">
    <property type="entry name" value="GH-type_carb-bd"/>
</dbReference>
<dbReference type="Gene3D" id="3.30.2080.10">
    <property type="entry name" value="GH92 mannosidase domain"/>
    <property type="match status" value="1"/>
</dbReference>
<organism evidence="4 5">
    <name type="scientific">Georgenia deserti</name>
    <dbReference type="NCBI Taxonomy" id="2093781"/>
    <lineage>
        <taxon>Bacteria</taxon>
        <taxon>Bacillati</taxon>
        <taxon>Actinomycetota</taxon>
        <taxon>Actinomycetes</taxon>
        <taxon>Micrococcales</taxon>
        <taxon>Bogoriellaceae</taxon>
        <taxon>Georgenia</taxon>
    </lineage>
</organism>
<evidence type="ECO:0000313" key="4">
    <source>
        <dbReference type="EMBL" id="MFD1716586.1"/>
    </source>
</evidence>
<evidence type="ECO:0000256" key="1">
    <source>
        <dbReference type="SAM" id="MobiDB-lite"/>
    </source>
</evidence>
<dbReference type="EMBL" id="JBHUEE010000001">
    <property type="protein sequence ID" value="MFD1716586.1"/>
    <property type="molecule type" value="Genomic_DNA"/>
</dbReference>
<dbReference type="InterPro" id="IPR041371">
    <property type="entry name" value="GH92_N"/>
</dbReference>
<sequence length="1112" mass="121539">MATVPAIDAGTVGRTEFASSWEQGEPQPSARVVEAENVVCGPADGQPGMGMQVGSGPDIAYTARRHVGFTGVRALGYSGRQVSSGHGRAVGELFSVELDVTETTELSYKVIPADPSDGRELPAPGAFVAVDLEFSDGTRLHHLGATDQHGYALTGAGQGAARVLMANQWNSVRVNVGCVAAGKTITRILLAYERSGDARAFAGWIDDLALTAHPPADERSHPSDWVDTRRGTNSNGLFSRGGTIPAVAVPHGFNFWTPVTDAGSRKWPYQFQQHNDADNLPCLQALALSHLDYPWGVDHGTFQVMPTTDPAVPNPDRKARALSFRRADEFARPYHYAVTFIGGLRAEVAPTDHAAVFRFTFRGEDANLVFDNIDGQTEWLRLNPQTGSLTAQTGDGPHRMFVHAIFDRPVVRGGPLQGERGGMGYFRFDVSAGPTVEMRVATSRISAEQARHNLDIEIGADETFETVRNRARDAWDATLGVISDVQGAHREQLTTLYSCLYRMSLYQNSRFENVGTEAEPDYRYAWTPHSGSVARARVTESVRAGQLIHSTNFWDSYRTTWPALALLYPTKTGRLLDGIVAAYREFGWLGLGMVGTNSDVALADAYLRDVSEMDVEGAYESAVKNATVVSDDQRLGRPGLARSIFLGYAPIADGDVRDGGSSDERAAEALENYLNDFGIANLAKALHARTGEQRYLDEYHYFRNRALGYVFLFDPATGFFQGRTVDGRPRLSPEEYDPKTWGYDYTETNGWGMAFSVPHDGRGLANLFGGREALRAKLDEFFATPERLQDSGSYGAIIHEQREAAYVQIGQWGLSNQPAFHIAHMYHFAGRPDRAQERIREALARLFAGGDIGQGYPGDEDTGSMSAWFVLNALGLYPLVVGAPEFVIGSPLFRSATVNLENGRTIEIKAPRNNPENVYVQAVRINGEPYGRASVPHSVLAQGATIEIDLGPEPSRWATAPSAEPASLTRGAEPATPMRDLTGMAAGVATSSGGGRLDALFDDTSETERELGQNPAVTWEFTDEIPREVQLYTLTSGRTVADPSDWELQASTDGATWVTIDRRSGERFPWRRQTRAFRVTHPGKFVYYRLVVSDAPDARPTGLAQIELIGPI</sequence>
<dbReference type="Pfam" id="PF17678">
    <property type="entry name" value="Glyco_hydro_92N"/>
    <property type="match status" value="1"/>
</dbReference>